<dbReference type="GO" id="GO:0000139">
    <property type="term" value="C:Golgi membrane"/>
    <property type="evidence" value="ECO:0007669"/>
    <property type="project" value="EnsemblFungi"/>
</dbReference>
<dbReference type="PROSITE" id="PS50913">
    <property type="entry name" value="GRIP"/>
    <property type="match status" value="1"/>
</dbReference>
<feature type="compositionally biased region" description="Basic and acidic residues" evidence="4">
    <location>
        <begin position="102"/>
        <end position="131"/>
    </location>
</feature>
<dbReference type="EMBL" id="HE580271">
    <property type="protein sequence ID" value="CCD24961.1"/>
    <property type="molecule type" value="Genomic_DNA"/>
</dbReference>
<reference evidence="6 7" key="1">
    <citation type="journal article" date="2011" name="Proc. Natl. Acad. Sci. U.S.A.">
        <title>Evolutionary erosion of yeast sex chromosomes by mating-type switching accidents.</title>
        <authorList>
            <person name="Gordon J.L."/>
            <person name="Armisen D."/>
            <person name="Proux-Wera E."/>
            <person name="Oheigeartaigh S.S."/>
            <person name="Byrne K.P."/>
            <person name="Wolfe K.H."/>
        </authorList>
    </citation>
    <scope>NUCLEOTIDE SEQUENCE [LARGE SCALE GENOMIC DNA]</scope>
    <source>
        <strain evidence="7">ATCC 10597 / BCRC 20456 / CBS 421 / NBRC 0211 / NRRL Y-12639</strain>
    </source>
</reference>
<dbReference type="InterPro" id="IPR000237">
    <property type="entry name" value="GRIP_dom"/>
</dbReference>
<organism evidence="6 7">
    <name type="scientific">Naumovozyma dairenensis (strain ATCC 10597 / BCRC 20456 / CBS 421 / NBRC 0211 / NRRL Y-12639)</name>
    <name type="common">Saccharomyces dairenensis</name>
    <dbReference type="NCBI Taxonomy" id="1071378"/>
    <lineage>
        <taxon>Eukaryota</taxon>
        <taxon>Fungi</taxon>
        <taxon>Dikarya</taxon>
        <taxon>Ascomycota</taxon>
        <taxon>Saccharomycotina</taxon>
        <taxon>Saccharomycetes</taxon>
        <taxon>Saccharomycetales</taxon>
        <taxon>Saccharomycetaceae</taxon>
        <taxon>Naumovozyma</taxon>
    </lineage>
</organism>
<evidence type="ECO:0000256" key="4">
    <source>
        <dbReference type="SAM" id="MobiDB-lite"/>
    </source>
</evidence>
<gene>
    <name evidence="6" type="primary">NDAI0E01450</name>
    <name evidence="6" type="ordered locus">NDAI_0E01450</name>
</gene>
<dbReference type="Pfam" id="PF10375">
    <property type="entry name" value="GRAB"/>
    <property type="match status" value="1"/>
</dbReference>
<protein>
    <recommendedName>
        <fullName evidence="5">GRIP domain-containing protein</fullName>
    </recommendedName>
</protein>
<keyword evidence="7" id="KW-1185">Reference proteome</keyword>
<accession>G0WB41</accession>
<proteinExistence type="predicted"/>
<dbReference type="GO" id="GO:0007030">
    <property type="term" value="P:Golgi organization"/>
    <property type="evidence" value="ECO:0007669"/>
    <property type="project" value="TreeGrafter"/>
</dbReference>
<evidence type="ECO:0000313" key="6">
    <source>
        <dbReference type="EMBL" id="CCD24961.1"/>
    </source>
</evidence>
<dbReference type="OMA" id="QAMHNWE"/>
<keyword evidence="3" id="KW-0175">Coiled coil</keyword>
<dbReference type="RefSeq" id="XP_003670204.1">
    <property type="nucleotide sequence ID" value="XM_003670156.1"/>
</dbReference>
<feature type="domain" description="GRIP" evidence="5">
    <location>
        <begin position="434"/>
        <end position="485"/>
    </location>
</feature>
<evidence type="ECO:0000256" key="2">
    <source>
        <dbReference type="ARBA" id="ARBA00023034"/>
    </source>
</evidence>
<sequence length="518" mass="60038">MGKNKKKNNNNNNNNNNKKHANPSPKQDPIDDSKEQEQVNKQEQPPKIESTQEPKEPVEESGADDVEKDDKEEPKDTSVMGKEEQEDTKTRENNDIRNSFDSSEKDEQIEKLQTEMADLKKELKDTQEKLAKSSSTSSSPSVDEMEKSEENDKNEELEKLKEERDHFESQYNSLLNRISSMKNVFNKMKESQRDLEIVQDQVAEYESQNLKLKNKVELITKEKTELATTMVTLNKELSSLEDKYEALENKSMKYEKQLKDFKRQEKENSNTYTHQLEGYRKEKELLDTQLQELLIILDNNKQDIVNLKDEKEEMKQALHASENEKTAFEESLQQLSSKLEEQENDYAQSLREKAQEIKALSVQLESSADKNKALQTELQSLKDDIQSLKENSSLKDKLEQETKEQALQIGKLRHESIVLNEHLTKAMAMLKRSSDSESVDKELISNLLISFVSIPRADPKKFEVLELLSSFLNWDDDKKQQAGLLLDPKERRSSTGPVSKTQSFVSMWTDYLEKESER</sequence>
<dbReference type="STRING" id="1071378.G0WB41"/>
<dbReference type="OrthoDB" id="425925at2759"/>
<dbReference type="PANTHER" id="PTHR18921">
    <property type="entry name" value="MYOSIN HEAVY CHAIN - RELATED"/>
    <property type="match status" value="1"/>
</dbReference>
<comment type="subcellular location">
    <subcellularLocation>
        <location evidence="1">Golgi apparatus</location>
    </subcellularLocation>
</comment>
<feature type="region of interest" description="Disordered" evidence="4">
    <location>
        <begin position="1"/>
        <end position="166"/>
    </location>
</feature>
<evidence type="ECO:0000256" key="1">
    <source>
        <dbReference type="ARBA" id="ARBA00004555"/>
    </source>
</evidence>
<keyword evidence="2" id="KW-0333">Golgi apparatus</keyword>
<feature type="compositionally biased region" description="Basic and acidic residues" evidence="4">
    <location>
        <begin position="68"/>
        <end position="95"/>
    </location>
</feature>
<dbReference type="PANTHER" id="PTHR18921:SF2">
    <property type="entry name" value="THYROID RECEPTOR-INTERACTING PROTEIN 11"/>
    <property type="match status" value="1"/>
</dbReference>
<evidence type="ECO:0000259" key="5">
    <source>
        <dbReference type="PROSITE" id="PS50913"/>
    </source>
</evidence>
<evidence type="ECO:0000313" key="7">
    <source>
        <dbReference type="Proteomes" id="UP000000689"/>
    </source>
</evidence>
<name>G0WB41_NAUDC</name>
<feature type="compositionally biased region" description="Basic and acidic residues" evidence="4">
    <location>
        <begin position="144"/>
        <end position="166"/>
    </location>
</feature>
<dbReference type="AlphaFoldDB" id="G0WB41"/>
<dbReference type="Proteomes" id="UP000000689">
    <property type="component" value="Chromosome 5"/>
</dbReference>
<feature type="compositionally biased region" description="Basic and acidic residues" evidence="4">
    <location>
        <begin position="28"/>
        <end position="58"/>
    </location>
</feature>
<dbReference type="GO" id="GO:0031267">
    <property type="term" value="F:small GTPase binding"/>
    <property type="evidence" value="ECO:0007669"/>
    <property type="project" value="TreeGrafter"/>
</dbReference>
<dbReference type="HOGENOM" id="CLU_020680_3_1_1"/>
<dbReference type="InterPro" id="IPR019459">
    <property type="entry name" value="GRAB"/>
</dbReference>
<dbReference type="GO" id="GO:0006888">
    <property type="term" value="P:endoplasmic reticulum to Golgi vesicle-mediated transport"/>
    <property type="evidence" value="ECO:0007669"/>
    <property type="project" value="EnsemblFungi"/>
</dbReference>
<dbReference type="KEGG" id="ndi:NDAI_0E01450"/>
<dbReference type="eggNOG" id="ENOG502RYXN">
    <property type="taxonomic scope" value="Eukaryota"/>
</dbReference>
<dbReference type="GeneID" id="11498851"/>
<evidence type="ECO:0000256" key="3">
    <source>
        <dbReference type="ARBA" id="ARBA00023054"/>
    </source>
</evidence>